<dbReference type="RefSeq" id="WP_345675665.1">
    <property type="nucleotide sequence ID" value="NZ_BAABHS010000008.1"/>
</dbReference>
<dbReference type="EMBL" id="BAABHS010000008">
    <property type="protein sequence ID" value="GAA4961988.1"/>
    <property type="molecule type" value="Genomic_DNA"/>
</dbReference>
<gene>
    <name evidence="2" type="ORF">GCM10023205_27040</name>
</gene>
<feature type="compositionally biased region" description="Low complexity" evidence="1">
    <location>
        <begin position="260"/>
        <end position="271"/>
    </location>
</feature>
<evidence type="ECO:0000256" key="1">
    <source>
        <dbReference type="SAM" id="MobiDB-lite"/>
    </source>
</evidence>
<feature type="region of interest" description="Disordered" evidence="1">
    <location>
        <begin position="260"/>
        <end position="300"/>
    </location>
</feature>
<evidence type="ECO:0000313" key="2">
    <source>
        <dbReference type="EMBL" id="GAA4961988.1"/>
    </source>
</evidence>
<reference evidence="3" key="1">
    <citation type="journal article" date="2019" name="Int. J. Syst. Evol. Microbiol.">
        <title>The Global Catalogue of Microorganisms (GCM) 10K type strain sequencing project: providing services to taxonomists for standard genome sequencing and annotation.</title>
        <authorList>
            <consortium name="The Broad Institute Genomics Platform"/>
            <consortium name="The Broad Institute Genome Sequencing Center for Infectious Disease"/>
            <person name="Wu L."/>
            <person name="Ma J."/>
        </authorList>
    </citation>
    <scope>NUCLEOTIDE SEQUENCE [LARGE SCALE GENOMIC DNA]</scope>
    <source>
        <strain evidence="3">JCM 17986</strain>
    </source>
</reference>
<feature type="compositionally biased region" description="Polar residues" evidence="1">
    <location>
        <begin position="69"/>
        <end position="83"/>
    </location>
</feature>
<feature type="region of interest" description="Disordered" evidence="1">
    <location>
        <begin position="57"/>
        <end position="121"/>
    </location>
</feature>
<sequence>MAADSSEPAHDAARQAAQDAATEALITMARRIGVTYRAVTGAVGQGTGHAKYVATELMQPDNAPRVARTQPSASREGQFTGSPRAQRREVARRDKAVRSDVNQWRKRQVARSQDSQDTGGATALAARLDERMREYMAAFDAEAARRNMTPAELRAANDAAAAQAGEDRVTAAERASRPARRRMITRHNAQARPGRPLITVVRDFRGLDYGKVPVFVGGGPQPPRPVRLTGDALAKGLGDGTGGPSKFALDAVGRRTVARASGAQSSAGSHGTLLVPESSGTAGHEATASAKRLDRSGRDWIPPMVMPAQRARGVPTPWTGSVAIHRSSPPVAPKPAVRPELQPGPSDRTTADRMAAGVPYADHDTDRGASPLPHYEVPYQGRDGQARTARVVVDAPATRLPGTPTANTTPFAKDQKQPGGRTAANAAARRNEELGLPSPRNDVPDLPAPKHVPTVAPMAAAPTKGLGKVNAAQRSTAPTVRHQARAGAANPWVGVAVIRQARPRQPSTAVELARDTRLGK</sequence>
<protein>
    <submittedName>
        <fullName evidence="2">Uncharacterized protein</fullName>
    </submittedName>
</protein>
<comment type="caution">
    <text evidence="2">The sequence shown here is derived from an EMBL/GenBank/DDBJ whole genome shotgun (WGS) entry which is preliminary data.</text>
</comment>
<feature type="compositionally biased region" description="Low complexity" evidence="1">
    <location>
        <begin position="452"/>
        <end position="463"/>
    </location>
</feature>
<feature type="compositionally biased region" description="Basic and acidic residues" evidence="1">
    <location>
        <begin position="165"/>
        <end position="176"/>
    </location>
</feature>
<feature type="region of interest" description="Disordered" evidence="1">
    <location>
        <begin position="326"/>
        <end position="351"/>
    </location>
</feature>
<dbReference type="Proteomes" id="UP001500466">
    <property type="component" value="Unassembled WGS sequence"/>
</dbReference>
<feature type="region of interest" description="Disordered" evidence="1">
    <location>
        <begin position="156"/>
        <end position="178"/>
    </location>
</feature>
<proteinExistence type="predicted"/>
<keyword evidence="3" id="KW-1185">Reference proteome</keyword>
<feature type="region of interest" description="Disordered" evidence="1">
    <location>
        <begin position="398"/>
        <end position="487"/>
    </location>
</feature>
<organism evidence="2 3">
    <name type="scientific">Yinghuangia aomiensis</name>
    <dbReference type="NCBI Taxonomy" id="676205"/>
    <lineage>
        <taxon>Bacteria</taxon>
        <taxon>Bacillati</taxon>
        <taxon>Actinomycetota</taxon>
        <taxon>Actinomycetes</taxon>
        <taxon>Kitasatosporales</taxon>
        <taxon>Streptomycetaceae</taxon>
        <taxon>Yinghuangia</taxon>
    </lineage>
</organism>
<evidence type="ECO:0000313" key="3">
    <source>
        <dbReference type="Proteomes" id="UP001500466"/>
    </source>
</evidence>
<feature type="compositionally biased region" description="Polar residues" evidence="1">
    <location>
        <begin position="110"/>
        <end position="119"/>
    </location>
</feature>
<feature type="compositionally biased region" description="Basic and acidic residues" evidence="1">
    <location>
        <begin position="86"/>
        <end position="98"/>
    </location>
</feature>
<name>A0ABP9H521_9ACTN</name>
<accession>A0ABP9H521</accession>